<dbReference type="KEGG" id="dpx:DAPPUDRAFT_261045"/>
<keyword evidence="5" id="KW-1185">Reference proteome</keyword>
<sequence length="139" mass="15751">MHLIELGYHKDLTRAAFIIEILTQIFQQGKEFDTPAETVLATRFEQLVQLVTMIGDKGELPIAMALASVVVTPQIVMAFCFKIYGASYLHNLLQPLLKPLLENPSMSFEVDPARIDTKDYINENRNNVVTFQQNFATMC</sequence>
<gene>
    <name evidence="4" type="ORF">DAPPUDRAFT_261045</name>
</gene>
<dbReference type="InterPro" id="IPR001936">
    <property type="entry name" value="RasGAP_dom"/>
</dbReference>
<keyword evidence="1" id="KW-0343">GTPase activation</keyword>
<dbReference type="InterPro" id="IPR008936">
    <property type="entry name" value="Rho_GTPase_activation_prot"/>
</dbReference>
<dbReference type="PANTHER" id="PTHR10194">
    <property type="entry name" value="RAS GTPASE-ACTIVATING PROTEINS"/>
    <property type="match status" value="1"/>
</dbReference>
<dbReference type="InParanoid" id="E9HKF8"/>
<dbReference type="GO" id="GO:0005096">
    <property type="term" value="F:GTPase activator activity"/>
    <property type="evidence" value="ECO:0007669"/>
    <property type="project" value="UniProtKB-KW"/>
</dbReference>
<dbReference type="PANTHER" id="PTHR10194:SF142">
    <property type="entry name" value="NEUROFIBROMIN"/>
    <property type="match status" value="1"/>
</dbReference>
<proteinExistence type="predicted"/>
<dbReference type="OrthoDB" id="7415279at2759"/>
<evidence type="ECO:0000256" key="1">
    <source>
        <dbReference type="ARBA" id="ARBA00022468"/>
    </source>
</evidence>
<evidence type="ECO:0000259" key="3">
    <source>
        <dbReference type="PROSITE" id="PS50018"/>
    </source>
</evidence>
<dbReference type="InterPro" id="IPR039360">
    <property type="entry name" value="Ras_GTPase"/>
</dbReference>
<reference evidence="4 5" key="1">
    <citation type="journal article" date="2011" name="Science">
        <title>The ecoresponsive genome of Daphnia pulex.</title>
        <authorList>
            <person name="Colbourne J.K."/>
            <person name="Pfrender M.E."/>
            <person name="Gilbert D."/>
            <person name="Thomas W.K."/>
            <person name="Tucker A."/>
            <person name="Oakley T.H."/>
            <person name="Tokishita S."/>
            <person name="Aerts A."/>
            <person name="Arnold G.J."/>
            <person name="Basu M.K."/>
            <person name="Bauer D.J."/>
            <person name="Caceres C.E."/>
            <person name="Carmel L."/>
            <person name="Casola C."/>
            <person name="Choi J.H."/>
            <person name="Detter J.C."/>
            <person name="Dong Q."/>
            <person name="Dusheyko S."/>
            <person name="Eads B.D."/>
            <person name="Frohlich T."/>
            <person name="Geiler-Samerotte K.A."/>
            <person name="Gerlach D."/>
            <person name="Hatcher P."/>
            <person name="Jogdeo S."/>
            <person name="Krijgsveld J."/>
            <person name="Kriventseva E.V."/>
            <person name="Kultz D."/>
            <person name="Laforsch C."/>
            <person name="Lindquist E."/>
            <person name="Lopez J."/>
            <person name="Manak J.R."/>
            <person name="Muller J."/>
            <person name="Pangilinan J."/>
            <person name="Patwardhan R.P."/>
            <person name="Pitluck S."/>
            <person name="Pritham E.J."/>
            <person name="Rechtsteiner A."/>
            <person name="Rho M."/>
            <person name="Rogozin I.B."/>
            <person name="Sakarya O."/>
            <person name="Salamov A."/>
            <person name="Schaack S."/>
            <person name="Shapiro H."/>
            <person name="Shiga Y."/>
            <person name="Skalitzky C."/>
            <person name="Smith Z."/>
            <person name="Souvorov A."/>
            <person name="Sung W."/>
            <person name="Tang Z."/>
            <person name="Tsuchiya D."/>
            <person name="Tu H."/>
            <person name="Vos H."/>
            <person name="Wang M."/>
            <person name="Wolf Y.I."/>
            <person name="Yamagata H."/>
            <person name="Yamada T."/>
            <person name="Ye Y."/>
            <person name="Shaw J.R."/>
            <person name="Andrews J."/>
            <person name="Crease T.J."/>
            <person name="Tang H."/>
            <person name="Lucas S.M."/>
            <person name="Robertson H.M."/>
            <person name="Bork P."/>
            <person name="Koonin E.V."/>
            <person name="Zdobnov E.M."/>
            <person name="Grigoriev I.V."/>
            <person name="Lynch M."/>
            <person name="Boore J.L."/>
        </authorList>
    </citation>
    <scope>NUCLEOTIDE SEQUENCE [LARGE SCALE GENOMIC DNA]</scope>
</reference>
<dbReference type="HOGENOM" id="CLU_1847124_0_0_1"/>
<dbReference type="STRING" id="6669.E9HKF8"/>
<name>E9HKF8_DAPPU</name>
<dbReference type="PROSITE" id="PS50018">
    <property type="entry name" value="RAS_GTPASE_ACTIV_2"/>
    <property type="match status" value="1"/>
</dbReference>
<accession>E9HKF8</accession>
<evidence type="ECO:0000256" key="2">
    <source>
        <dbReference type="ARBA" id="ARBA00022553"/>
    </source>
</evidence>
<organism evidence="4 5">
    <name type="scientific">Daphnia pulex</name>
    <name type="common">Water flea</name>
    <dbReference type="NCBI Taxonomy" id="6669"/>
    <lineage>
        <taxon>Eukaryota</taxon>
        <taxon>Metazoa</taxon>
        <taxon>Ecdysozoa</taxon>
        <taxon>Arthropoda</taxon>
        <taxon>Crustacea</taxon>
        <taxon>Branchiopoda</taxon>
        <taxon>Diplostraca</taxon>
        <taxon>Cladocera</taxon>
        <taxon>Anomopoda</taxon>
        <taxon>Daphniidae</taxon>
        <taxon>Daphnia</taxon>
    </lineage>
</organism>
<dbReference type="EMBL" id="GL732668">
    <property type="protein sequence ID" value="EFX67791.1"/>
    <property type="molecule type" value="Genomic_DNA"/>
</dbReference>
<feature type="domain" description="Ras-GAP" evidence="3">
    <location>
        <begin position="76"/>
        <end position="139"/>
    </location>
</feature>
<dbReference type="AlphaFoldDB" id="E9HKF8"/>
<protein>
    <recommendedName>
        <fullName evidence="3">Ras-GAP domain-containing protein</fullName>
    </recommendedName>
</protein>
<evidence type="ECO:0000313" key="5">
    <source>
        <dbReference type="Proteomes" id="UP000000305"/>
    </source>
</evidence>
<dbReference type="Proteomes" id="UP000000305">
    <property type="component" value="Unassembled WGS sequence"/>
</dbReference>
<evidence type="ECO:0000313" key="4">
    <source>
        <dbReference type="EMBL" id="EFX67791.1"/>
    </source>
</evidence>
<dbReference type="Gene3D" id="1.10.506.10">
    <property type="entry name" value="GTPase Activation - p120gap, domain 1"/>
    <property type="match status" value="1"/>
</dbReference>
<keyword evidence="2" id="KW-0597">Phosphoprotein</keyword>
<dbReference type="SUPFAM" id="SSF48350">
    <property type="entry name" value="GTPase activation domain, GAP"/>
    <property type="match status" value="1"/>
</dbReference>
<dbReference type="eggNOG" id="KOG1826">
    <property type="taxonomic scope" value="Eukaryota"/>
</dbReference>